<comment type="caution">
    <text evidence="2">The sequence shown here is derived from an EMBL/GenBank/DDBJ whole genome shotgun (WGS) entry which is preliminary data.</text>
</comment>
<dbReference type="SMART" id="SM00530">
    <property type="entry name" value="HTH_XRE"/>
    <property type="match status" value="1"/>
</dbReference>
<gene>
    <name evidence="2" type="ORF">Atai01_53780</name>
</gene>
<dbReference type="RefSeq" id="WP_285488587.1">
    <property type="nucleotide sequence ID" value="NZ_BSTI01000013.1"/>
</dbReference>
<dbReference type="SUPFAM" id="SSF47413">
    <property type="entry name" value="lambda repressor-like DNA-binding domains"/>
    <property type="match status" value="1"/>
</dbReference>
<reference evidence="2" key="1">
    <citation type="submission" date="2023-03" db="EMBL/GenBank/DDBJ databases">
        <title>Amycolatopsis taiwanensis NBRC 103393.</title>
        <authorList>
            <person name="Ichikawa N."/>
            <person name="Sato H."/>
            <person name="Tonouchi N."/>
        </authorList>
    </citation>
    <scope>NUCLEOTIDE SEQUENCE</scope>
    <source>
        <strain evidence="2">NBRC 103393</strain>
    </source>
</reference>
<dbReference type="EMBL" id="BSTI01000013">
    <property type="protein sequence ID" value="GLY68759.1"/>
    <property type="molecule type" value="Genomic_DNA"/>
</dbReference>
<dbReference type="Pfam" id="PF01381">
    <property type="entry name" value="HTH_3"/>
    <property type="match status" value="1"/>
</dbReference>
<dbReference type="AlphaFoldDB" id="A0A9W6R439"/>
<accession>A0A9W6R439</accession>
<feature type="domain" description="HTH cro/C1-type" evidence="1">
    <location>
        <begin position="32"/>
        <end position="76"/>
    </location>
</feature>
<dbReference type="Proteomes" id="UP001165136">
    <property type="component" value="Unassembled WGS sequence"/>
</dbReference>
<protein>
    <recommendedName>
        <fullName evidence="1">HTH cro/C1-type domain-containing protein</fullName>
    </recommendedName>
</protein>
<name>A0A9W6R439_9PSEU</name>
<evidence type="ECO:0000259" key="1">
    <source>
        <dbReference type="PROSITE" id="PS50943"/>
    </source>
</evidence>
<sequence>MAEPEPRAHETFATRLRRLFEAVRREDGRPFSKQDVADAIGVSKSYIYDLLNGKSDPGHEIVLKIVDFFSVDLEYFSRSRRGAELNRQYELLARLGENNVRQIAARAVGLSPDKLRSVLEYMDFQARRDPDDTSE</sequence>
<evidence type="ECO:0000313" key="2">
    <source>
        <dbReference type="EMBL" id="GLY68759.1"/>
    </source>
</evidence>
<dbReference type="InterPro" id="IPR001387">
    <property type="entry name" value="Cro/C1-type_HTH"/>
</dbReference>
<keyword evidence="3" id="KW-1185">Reference proteome</keyword>
<dbReference type="InterPro" id="IPR010982">
    <property type="entry name" value="Lambda_DNA-bd_dom_sf"/>
</dbReference>
<dbReference type="PROSITE" id="PS50943">
    <property type="entry name" value="HTH_CROC1"/>
    <property type="match status" value="1"/>
</dbReference>
<dbReference type="Gene3D" id="1.10.260.40">
    <property type="entry name" value="lambda repressor-like DNA-binding domains"/>
    <property type="match status" value="1"/>
</dbReference>
<evidence type="ECO:0000313" key="3">
    <source>
        <dbReference type="Proteomes" id="UP001165136"/>
    </source>
</evidence>
<dbReference type="CDD" id="cd00093">
    <property type="entry name" value="HTH_XRE"/>
    <property type="match status" value="1"/>
</dbReference>
<dbReference type="GO" id="GO:0003677">
    <property type="term" value="F:DNA binding"/>
    <property type="evidence" value="ECO:0007669"/>
    <property type="project" value="InterPro"/>
</dbReference>
<organism evidence="2 3">
    <name type="scientific">Amycolatopsis taiwanensis</name>
    <dbReference type="NCBI Taxonomy" id="342230"/>
    <lineage>
        <taxon>Bacteria</taxon>
        <taxon>Bacillati</taxon>
        <taxon>Actinomycetota</taxon>
        <taxon>Actinomycetes</taxon>
        <taxon>Pseudonocardiales</taxon>
        <taxon>Pseudonocardiaceae</taxon>
        <taxon>Amycolatopsis</taxon>
    </lineage>
</organism>
<proteinExistence type="predicted"/>